<dbReference type="GO" id="GO:0045010">
    <property type="term" value="P:actin nucleation"/>
    <property type="evidence" value="ECO:0007669"/>
    <property type="project" value="InterPro"/>
</dbReference>
<dbReference type="GO" id="GO:0030041">
    <property type="term" value="P:actin filament polymerization"/>
    <property type="evidence" value="ECO:0007669"/>
    <property type="project" value="TreeGrafter"/>
</dbReference>
<dbReference type="GO" id="GO:0051639">
    <property type="term" value="P:actin filament network formation"/>
    <property type="evidence" value="ECO:0007669"/>
    <property type="project" value="TreeGrafter"/>
</dbReference>
<name>H3CYN0_TETNG</name>
<dbReference type="GeneTree" id="ENSGT00390000003058"/>
<dbReference type="GO" id="GO:0051295">
    <property type="term" value="P:establishment of meiotic spindle localization"/>
    <property type="evidence" value="ECO:0007669"/>
    <property type="project" value="TreeGrafter"/>
</dbReference>
<dbReference type="AlphaFoldDB" id="H3CYN0"/>
<sequence length="441" mass="49998">ELSCRFDKVQKVKVNGDIPPRLKKSAHEVILEFIRRPPLNPVSARKLKPQTQPPPTLHERILEEIKAERKLGPVSPGEVRRAKLVFRPLSMSFSFDTYEFSPYMGRRTSSTLSLANVSSLAEPSGSQSVPQRKKLLTAPSLAELDSSDSDDEIVGRTSASSSSVATSLMDDTSPESAVGKKTPPMFLPISSTPQPERRQTPQRRHSIEKETPTNVRQFQPPTRQSSKSLEEFCFPVECLSLTVEEVMHIRQVLVKAELEKFQQYKDVYNAMKKGKLCFCCRTKRFSLFTWSYICQFCKKPVCSQCCKKMRLPSKPYSSLPIYSIGSTNTLPRDRRAAKSEKSSTSHPRHGFQKTMSKLSKHGSLKSHDELELPPELTEDWASMEVCVDCKKFITDIIASSKHSLSLANKRARLKRKTQSFYLSSSKGKEEYRPSERTIKEI</sequence>
<dbReference type="GO" id="GO:0003779">
    <property type="term" value="F:actin binding"/>
    <property type="evidence" value="ECO:0007669"/>
    <property type="project" value="InterPro"/>
</dbReference>
<keyword evidence="3" id="KW-1185">Reference proteome</keyword>
<dbReference type="CDD" id="cd15767">
    <property type="entry name" value="FYVE_SPIR1"/>
    <property type="match status" value="1"/>
</dbReference>
<dbReference type="GO" id="GO:0030659">
    <property type="term" value="C:cytoplasmic vesicle membrane"/>
    <property type="evidence" value="ECO:0007669"/>
    <property type="project" value="TreeGrafter"/>
</dbReference>
<reference evidence="2" key="2">
    <citation type="submission" date="2025-08" db="UniProtKB">
        <authorList>
            <consortium name="Ensembl"/>
        </authorList>
    </citation>
    <scope>IDENTIFICATION</scope>
</reference>
<dbReference type="SUPFAM" id="SSF57903">
    <property type="entry name" value="FYVE/PHD zinc finger"/>
    <property type="match status" value="1"/>
</dbReference>
<evidence type="ECO:0000313" key="2">
    <source>
        <dbReference type="Ensembl" id="ENSTNIP00000013365.1"/>
    </source>
</evidence>
<dbReference type="Ensembl" id="ENSTNIT00000013558.1">
    <property type="protein sequence ID" value="ENSTNIP00000013365.1"/>
    <property type="gene ID" value="ENSTNIG00000010456.1"/>
</dbReference>
<evidence type="ECO:0000313" key="3">
    <source>
        <dbReference type="Proteomes" id="UP000007303"/>
    </source>
</evidence>
<dbReference type="GO" id="GO:0008017">
    <property type="term" value="F:microtubule binding"/>
    <property type="evidence" value="ECO:0007669"/>
    <property type="project" value="TreeGrafter"/>
</dbReference>
<proteinExistence type="predicted"/>
<accession>H3CYN0</accession>
<dbReference type="InParanoid" id="H3CYN0"/>
<dbReference type="STRING" id="99883.ENSTNIP00000013365"/>
<reference evidence="2" key="3">
    <citation type="submission" date="2025-09" db="UniProtKB">
        <authorList>
            <consortium name="Ensembl"/>
        </authorList>
    </citation>
    <scope>IDENTIFICATION</scope>
</reference>
<dbReference type="GO" id="GO:0036089">
    <property type="term" value="P:cleavage furrow formation"/>
    <property type="evidence" value="ECO:0007669"/>
    <property type="project" value="TreeGrafter"/>
</dbReference>
<feature type="region of interest" description="Disordered" evidence="1">
    <location>
        <begin position="140"/>
        <end position="223"/>
    </location>
</feature>
<organism evidence="2 3">
    <name type="scientific">Tetraodon nigroviridis</name>
    <name type="common">Spotted green pufferfish</name>
    <name type="synonym">Chelonodon nigroviridis</name>
    <dbReference type="NCBI Taxonomy" id="99883"/>
    <lineage>
        <taxon>Eukaryota</taxon>
        <taxon>Metazoa</taxon>
        <taxon>Chordata</taxon>
        <taxon>Craniata</taxon>
        <taxon>Vertebrata</taxon>
        <taxon>Euteleostomi</taxon>
        <taxon>Actinopterygii</taxon>
        <taxon>Neopterygii</taxon>
        <taxon>Teleostei</taxon>
        <taxon>Neoteleostei</taxon>
        <taxon>Acanthomorphata</taxon>
        <taxon>Eupercaria</taxon>
        <taxon>Tetraodontiformes</taxon>
        <taxon>Tetradontoidea</taxon>
        <taxon>Tetraodontidae</taxon>
        <taxon>Tetraodon</taxon>
    </lineage>
</organism>
<feature type="compositionally biased region" description="Basic and acidic residues" evidence="1">
    <location>
        <begin position="331"/>
        <end position="343"/>
    </location>
</feature>
<dbReference type="OMA" id="QSSRSLX"/>
<feature type="compositionally biased region" description="Basic and acidic residues" evidence="1">
    <location>
        <begin position="195"/>
        <end position="211"/>
    </location>
</feature>
<dbReference type="GO" id="GO:0048193">
    <property type="term" value="P:Golgi vesicle transport"/>
    <property type="evidence" value="ECO:0007669"/>
    <property type="project" value="TreeGrafter"/>
</dbReference>
<dbReference type="InterPro" id="IPR029905">
    <property type="entry name" value="Spir-1_FYVE-rel_dom"/>
</dbReference>
<evidence type="ECO:0000256" key="1">
    <source>
        <dbReference type="SAM" id="MobiDB-lite"/>
    </source>
</evidence>
<feature type="region of interest" description="Disordered" evidence="1">
    <location>
        <begin position="325"/>
        <end position="367"/>
    </location>
</feature>
<dbReference type="PANTHER" id="PTHR21345:SF8">
    <property type="entry name" value="PROTEIN SPIRE HOMOLOG 1"/>
    <property type="match status" value="1"/>
</dbReference>
<reference evidence="3" key="1">
    <citation type="journal article" date="2004" name="Nature">
        <title>Genome duplication in the teleost fish Tetraodon nigroviridis reveals the early vertebrate proto-karyotype.</title>
        <authorList>
            <person name="Jaillon O."/>
            <person name="Aury J.-M."/>
            <person name="Brunet F."/>
            <person name="Petit J.-L."/>
            <person name="Stange-Thomann N."/>
            <person name="Mauceli E."/>
            <person name="Bouneau L."/>
            <person name="Fischer C."/>
            <person name="Ozouf-Costaz C."/>
            <person name="Bernot A."/>
            <person name="Nicaud S."/>
            <person name="Jaffe D."/>
            <person name="Fisher S."/>
            <person name="Lutfalla G."/>
            <person name="Dossat C."/>
            <person name="Segurens B."/>
            <person name="Dasilva C."/>
            <person name="Salanoubat M."/>
            <person name="Levy M."/>
            <person name="Boudet N."/>
            <person name="Castellano S."/>
            <person name="Anthouard V."/>
            <person name="Jubin C."/>
            <person name="Castelli V."/>
            <person name="Katinka M."/>
            <person name="Vacherie B."/>
            <person name="Biemont C."/>
            <person name="Skalli Z."/>
            <person name="Cattolico L."/>
            <person name="Poulain J."/>
            <person name="De Berardinis V."/>
            <person name="Cruaud C."/>
            <person name="Duprat S."/>
            <person name="Brottier P."/>
            <person name="Coutanceau J.-P."/>
            <person name="Gouzy J."/>
            <person name="Parra G."/>
            <person name="Lardier G."/>
            <person name="Chapple C."/>
            <person name="McKernan K.J."/>
            <person name="McEwan P."/>
            <person name="Bosak S."/>
            <person name="Kellis M."/>
            <person name="Volff J.-N."/>
            <person name="Guigo R."/>
            <person name="Zody M.C."/>
            <person name="Mesirov J."/>
            <person name="Lindblad-Toh K."/>
            <person name="Birren B."/>
            <person name="Nusbaum C."/>
            <person name="Kahn D."/>
            <person name="Robinson-Rechavi M."/>
            <person name="Laudet V."/>
            <person name="Schachter V."/>
            <person name="Quetier F."/>
            <person name="Saurin W."/>
            <person name="Scarpelli C."/>
            <person name="Wincker P."/>
            <person name="Lander E.S."/>
            <person name="Weissenbach J."/>
            <person name="Roest Crollius H."/>
        </authorList>
    </citation>
    <scope>NUCLEOTIDE SEQUENCE [LARGE SCALE GENOMIC DNA]</scope>
</reference>
<protein>
    <submittedName>
        <fullName evidence="2">Spire-type actin nucleation factor 1b</fullName>
    </submittedName>
</protein>
<feature type="compositionally biased region" description="Low complexity" evidence="1">
    <location>
        <begin position="157"/>
        <end position="167"/>
    </location>
</feature>
<dbReference type="HOGENOM" id="CLU_018839_0_0_1"/>
<dbReference type="Proteomes" id="UP000007303">
    <property type="component" value="Unassembled WGS sequence"/>
</dbReference>
<dbReference type="InterPro" id="IPR029901">
    <property type="entry name" value="Spire"/>
</dbReference>
<dbReference type="PANTHER" id="PTHR21345">
    <property type="entry name" value="SPIRE"/>
    <property type="match status" value="1"/>
</dbReference>
<dbReference type="GO" id="GO:0005938">
    <property type="term" value="C:cell cortex"/>
    <property type="evidence" value="ECO:0007669"/>
    <property type="project" value="TreeGrafter"/>
</dbReference>
<feature type="compositionally biased region" description="Polar residues" evidence="1">
    <location>
        <begin position="212"/>
        <end position="223"/>
    </location>
</feature>
<dbReference type="InterPro" id="IPR011011">
    <property type="entry name" value="Znf_FYVE_PHD"/>
</dbReference>
<dbReference type="GO" id="GO:0040038">
    <property type="term" value="P:polar body extrusion after meiotic divisions"/>
    <property type="evidence" value="ECO:0007669"/>
    <property type="project" value="TreeGrafter"/>
</dbReference>